<dbReference type="PANTHER" id="PTHR33507:SF3">
    <property type="entry name" value="INNER MEMBRANE PROTEIN YBBJ"/>
    <property type="match status" value="1"/>
</dbReference>
<accession>A0A174D9C1</accession>
<organism evidence="2 5">
    <name type="scientific">Bacteroides finegoldii</name>
    <dbReference type="NCBI Taxonomy" id="338188"/>
    <lineage>
        <taxon>Bacteria</taxon>
        <taxon>Pseudomonadati</taxon>
        <taxon>Bacteroidota</taxon>
        <taxon>Bacteroidia</taxon>
        <taxon>Bacteroidales</taxon>
        <taxon>Bacteroidaceae</taxon>
        <taxon>Bacteroides</taxon>
    </lineage>
</organism>
<dbReference type="EMBL" id="VWAG01000009">
    <property type="protein sequence ID" value="KAA5258471.1"/>
    <property type="molecule type" value="Genomic_DNA"/>
</dbReference>
<evidence type="ECO:0000313" key="5">
    <source>
        <dbReference type="Proteomes" id="UP000095517"/>
    </source>
</evidence>
<dbReference type="InterPro" id="IPR052165">
    <property type="entry name" value="Membrane_assoc_protease"/>
</dbReference>
<sequence>MDILIIAVLIITAVILFLVELFVIPGISLAGISALGCIIYANYYAFANIGMAGGFITLGISAIACIGSLIWFMRSKMLDKLALKKDIDSKVDRSAEQSVKVGDTGISTTRLAQIGYAEINGNIVEVKSMDGFLDEKTPIIVNRISDGTIMVEKHRK</sequence>
<evidence type="ECO:0000256" key="1">
    <source>
        <dbReference type="SAM" id="Phobius"/>
    </source>
</evidence>
<keyword evidence="1" id="KW-1133">Transmembrane helix</keyword>
<dbReference type="Proteomes" id="UP000440198">
    <property type="component" value="Unassembled WGS sequence"/>
</dbReference>
<dbReference type="GO" id="GO:0006508">
    <property type="term" value="P:proteolysis"/>
    <property type="evidence" value="ECO:0007669"/>
    <property type="project" value="UniProtKB-KW"/>
</dbReference>
<feature type="transmembrane region" description="Helical" evidence="1">
    <location>
        <begin position="52"/>
        <end position="72"/>
    </location>
</feature>
<proteinExistence type="predicted"/>
<reference evidence="6 7" key="2">
    <citation type="journal article" date="2019" name="Nat. Med.">
        <title>A library of human gut bacterial isolates paired with longitudinal multiomics data enables mechanistic microbiome research.</title>
        <authorList>
            <person name="Poyet M."/>
            <person name="Groussin M."/>
            <person name="Gibbons S.M."/>
            <person name="Avila-Pacheco J."/>
            <person name="Jiang X."/>
            <person name="Kearney S.M."/>
            <person name="Perrotta A.R."/>
            <person name="Berdy B."/>
            <person name="Zhao S."/>
            <person name="Lieberman T.D."/>
            <person name="Swanson P.K."/>
            <person name="Smith M."/>
            <person name="Roesemann S."/>
            <person name="Alexander J.E."/>
            <person name="Rich S.A."/>
            <person name="Livny J."/>
            <person name="Vlamakis H."/>
            <person name="Clish C."/>
            <person name="Bullock K."/>
            <person name="Deik A."/>
            <person name="Scott J."/>
            <person name="Pierce K.A."/>
            <person name="Xavier R.J."/>
            <person name="Alm E.J."/>
        </authorList>
    </citation>
    <scope>NUCLEOTIDE SEQUENCE [LARGE SCALE GENOMIC DNA]</scope>
    <source>
        <strain evidence="4 7">BIOML-A2</strain>
        <strain evidence="3 6">BIOML-A6</strain>
    </source>
</reference>
<feature type="transmembrane region" description="Helical" evidence="1">
    <location>
        <begin position="6"/>
        <end position="24"/>
    </location>
</feature>
<keyword evidence="2" id="KW-0378">Hydrolase</keyword>
<dbReference type="STRING" id="338188.ERS852397_01589"/>
<dbReference type="RefSeq" id="WP_022276613.1">
    <property type="nucleotide sequence ID" value="NZ_CABIXA010000007.1"/>
</dbReference>
<dbReference type="AlphaFoldDB" id="A0A174D9C1"/>
<dbReference type="Proteomes" id="UP000095517">
    <property type="component" value="Unassembled WGS sequence"/>
</dbReference>
<dbReference type="Proteomes" id="UP000421791">
    <property type="component" value="Unassembled WGS sequence"/>
</dbReference>
<evidence type="ECO:0000313" key="6">
    <source>
        <dbReference type="Proteomes" id="UP000421791"/>
    </source>
</evidence>
<dbReference type="GO" id="GO:0008233">
    <property type="term" value="F:peptidase activity"/>
    <property type="evidence" value="ECO:0007669"/>
    <property type="project" value="UniProtKB-KW"/>
</dbReference>
<keyword evidence="2" id="KW-0645">Protease</keyword>
<protein>
    <submittedName>
        <fullName evidence="2">Membrane-bound serine protease (ClpP class)</fullName>
    </submittedName>
    <submittedName>
        <fullName evidence="3">Nodulation efficiency protein D (NfeD)</fullName>
    </submittedName>
</protein>
<evidence type="ECO:0000313" key="2">
    <source>
        <dbReference type="EMBL" id="CUO22362.1"/>
    </source>
</evidence>
<dbReference type="PANTHER" id="PTHR33507">
    <property type="entry name" value="INNER MEMBRANE PROTEIN YBBJ"/>
    <property type="match status" value="1"/>
</dbReference>
<keyword evidence="1" id="KW-0472">Membrane</keyword>
<name>A0A174D9C1_9BACE</name>
<evidence type="ECO:0000313" key="3">
    <source>
        <dbReference type="EMBL" id="KAA5230837.1"/>
    </source>
</evidence>
<dbReference type="EMBL" id="CYZH01000007">
    <property type="protein sequence ID" value="CUO22362.1"/>
    <property type="molecule type" value="Genomic_DNA"/>
</dbReference>
<dbReference type="EMBL" id="VWAK01000009">
    <property type="protein sequence ID" value="KAA5230837.1"/>
    <property type="molecule type" value="Genomic_DNA"/>
</dbReference>
<evidence type="ECO:0000313" key="7">
    <source>
        <dbReference type="Proteomes" id="UP000440198"/>
    </source>
</evidence>
<keyword evidence="7" id="KW-1185">Reference proteome</keyword>
<evidence type="ECO:0000313" key="4">
    <source>
        <dbReference type="EMBL" id="KAA5258471.1"/>
    </source>
</evidence>
<reference evidence="2 5" key="1">
    <citation type="submission" date="2015-09" db="EMBL/GenBank/DDBJ databases">
        <authorList>
            <consortium name="Pathogen Informatics"/>
        </authorList>
    </citation>
    <scope>NUCLEOTIDE SEQUENCE [LARGE SCALE GENOMIC DNA]</scope>
    <source>
        <strain evidence="2 5">2789STDY5608840</strain>
    </source>
</reference>
<gene>
    <name evidence="2" type="ORF">ERS852397_01589</name>
    <name evidence="4" type="ORF">F2Z09_07110</name>
    <name evidence="3" type="ORF">F2Z22_08045</name>
</gene>
<dbReference type="GO" id="GO:0005886">
    <property type="term" value="C:plasma membrane"/>
    <property type="evidence" value="ECO:0007669"/>
    <property type="project" value="TreeGrafter"/>
</dbReference>
<keyword evidence="1" id="KW-0812">Transmembrane</keyword>